<dbReference type="GO" id="GO:0043953">
    <property type="term" value="P:protein transport by the Tat complex"/>
    <property type="evidence" value="ECO:0007669"/>
    <property type="project" value="UniProtKB-UniRule"/>
</dbReference>
<keyword evidence="5 9" id="KW-0653">Protein transport</keyword>
<evidence type="ECO:0000256" key="3">
    <source>
        <dbReference type="ARBA" id="ARBA00022475"/>
    </source>
</evidence>
<dbReference type="HAMAP" id="MF_00237">
    <property type="entry name" value="TatB"/>
    <property type="match status" value="1"/>
</dbReference>
<dbReference type="Proteomes" id="UP000193900">
    <property type="component" value="Unassembled WGS sequence"/>
</dbReference>
<protein>
    <recommendedName>
        <fullName evidence="9">Sec-independent protein translocase protein TatB</fullName>
    </recommendedName>
</protein>
<feature type="compositionally biased region" description="Acidic residues" evidence="10">
    <location>
        <begin position="124"/>
        <end position="143"/>
    </location>
</feature>
<comment type="function">
    <text evidence="9">Part of the twin-arginine translocation (Tat) system that transports large folded proteins containing a characteristic twin-arginine motif in their signal peptide across membranes. Together with TatC, TatB is part of a receptor directly interacting with Tat signal peptides. TatB may form an oligomeric binding site that transiently accommodates folded Tat precursor proteins before their translocation.</text>
</comment>
<comment type="subcellular location">
    <subcellularLocation>
        <location evidence="9">Cell membrane</location>
        <topology evidence="9">Single-pass membrane protein</topology>
    </subcellularLocation>
    <subcellularLocation>
        <location evidence="1">Membrane</location>
        <topology evidence="1">Single-pass membrane protein</topology>
    </subcellularLocation>
</comment>
<gene>
    <name evidence="9 11" type="primary">tatB</name>
    <name evidence="11" type="ORF">ROA7023_02038</name>
</gene>
<dbReference type="NCBIfam" id="TIGR01410">
    <property type="entry name" value="tatB"/>
    <property type="match status" value="1"/>
</dbReference>
<evidence type="ECO:0000256" key="7">
    <source>
        <dbReference type="ARBA" id="ARBA00023010"/>
    </source>
</evidence>
<dbReference type="PANTHER" id="PTHR33162:SF1">
    <property type="entry name" value="SEC-INDEPENDENT PROTEIN TRANSLOCASE PROTEIN TATA, CHLOROPLASTIC"/>
    <property type="match status" value="1"/>
</dbReference>
<evidence type="ECO:0000256" key="10">
    <source>
        <dbReference type="SAM" id="MobiDB-lite"/>
    </source>
</evidence>
<dbReference type="EMBL" id="FWFZ01000008">
    <property type="protein sequence ID" value="SLN47847.1"/>
    <property type="molecule type" value="Genomic_DNA"/>
</dbReference>
<dbReference type="GO" id="GO:0033281">
    <property type="term" value="C:TAT protein transport complex"/>
    <property type="evidence" value="ECO:0007669"/>
    <property type="project" value="UniProtKB-UniRule"/>
</dbReference>
<accession>A0A1Y5STB0</accession>
<reference evidence="11 12" key="1">
    <citation type="submission" date="2017-03" db="EMBL/GenBank/DDBJ databases">
        <authorList>
            <person name="Afonso C.L."/>
            <person name="Miller P.J."/>
            <person name="Scott M.A."/>
            <person name="Spackman E."/>
            <person name="Goraichik I."/>
            <person name="Dimitrov K.M."/>
            <person name="Suarez D.L."/>
            <person name="Swayne D.E."/>
        </authorList>
    </citation>
    <scope>NUCLEOTIDE SEQUENCE [LARGE SCALE GENOMIC DNA]</scope>
    <source>
        <strain evidence="11 12">CECT 7023</strain>
    </source>
</reference>
<keyword evidence="12" id="KW-1185">Reference proteome</keyword>
<organism evidence="11 12">
    <name type="scientific">Roseisalinus antarcticus</name>
    <dbReference type="NCBI Taxonomy" id="254357"/>
    <lineage>
        <taxon>Bacteria</taxon>
        <taxon>Pseudomonadati</taxon>
        <taxon>Pseudomonadota</taxon>
        <taxon>Alphaproteobacteria</taxon>
        <taxon>Rhodobacterales</taxon>
        <taxon>Roseobacteraceae</taxon>
        <taxon>Roseisalinus</taxon>
    </lineage>
</organism>
<evidence type="ECO:0000256" key="1">
    <source>
        <dbReference type="ARBA" id="ARBA00004167"/>
    </source>
</evidence>
<keyword evidence="3 9" id="KW-1003">Cell membrane</keyword>
<dbReference type="InterPro" id="IPR003369">
    <property type="entry name" value="TatA/B/E"/>
</dbReference>
<comment type="subunit">
    <text evidence="9">The Tat system comprises two distinct complexes: a TatABC complex, containing multiple copies of TatA, TatB and TatC subunits, and a separate TatA complex, containing only TatA subunits. Substrates initially bind to the TatABC complex, which probably triggers association of the separate TatA complex to form the active translocon.</text>
</comment>
<dbReference type="PRINTS" id="PR01506">
    <property type="entry name" value="TATBPROTEIN"/>
</dbReference>
<evidence type="ECO:0000256" key="9">
    <source>
        <dbReference type="HAMAP-Rule" id="MF_00237"/>
    </source>
</evidence>
<evidence type="ECO:0000256" key="8">
    <source>
        <dbReference type="ARBA" id="ARBA00023136"/>
    </source>
</evidence>
<comment type="similarity">
    <text evidence="9">Belongs to the TatB family.</text>
</comment>
<dbReference type="Pfam" id="PF02416">
    <property type="entry name" value="TatA_B_E"/>
    <property type="match status" value="1"/>
</dbReference>
<dbReference type="InterPro" id="IPR018448">
    <property type="entry name" value="TatB"/>
</dbReference>
<dbReference type="AlphaFoldDB" id="A0A1Y5STB0"/>
<name>A0A1Y5STB0_9RHOB</name>
<evidence type="ECO:0000256" key="6">
    <source>
        <dbReference type="ARBA" id="ARBA00022989"/>
    </source>
</evidence>
<sequence length="159" mass="17278">MFGLGWTEMLVIGIVALIVVGPEDLPQMFRTMGKFTGKARGMAREFSRAMNDAADQAGVNEINKSIKAAANPAKFSTDQLRKAAGFGPETQKLSEEREETRRKVSEYTAKKAEERLAREAAQAEADEDEAVAAELAESAEAEAEATPRPQPEQSETSKS</sequence>
<keyword evidence="7 9" id="KW-0811">Translocation</keyword>
<dbReference type="Gene3D" id="1.20.5.3310">
    <property type="match status" value="1"/>
</dbReference>
<dbReference type="RefSeq" id="WP_085878880.1">
    <property type="nucleotide sequence ID" value="NZ_FWFZ01000008.1"/>
</dbReference>
<dbReference type="GO" id="GO:0008320">
    <property type="term" value="F:protein transmembrane transporter activity"/>
    <property type="evidence" value="ECO:0007669"/>
    <property type="project" value="UniProtKB-UniRule"/>
</dbReference>
<keyword evidence="4 9" id="KW-0812">Transmembrane</keyword>
<evidence type="ECO:0000256" key="5">
    <source>
        <dbReference type="ARBA" id="ARBA00022927"/>
    </source>
</evidence>
<evidence type="ECO:0000256" key="2">
    <source>
        <dbReference type="ARBA" id="ARBA00022448"/>
    </source>
</evidence>
<evidence type="ECO:0000313" key="12">
    <source>
        <dbReference type="Proteomes" id="UP000193900"/>
    </source>
</evidence>
<dbReference type="OrthoDB" id="7206969at2"/>
<proteinExistence type="inferred from homology"/>
<evidence type="ECO:0000313" key="11">
    <source>
        <dbReference type="EMBL" id="SLN47847.1"/>
    </source>
</evidence>
<keyword evidence="2 9" id="KW-0813">Transport</keyword>
<keyword evidence="8 9" id="KW-0472">Membrane</keyword>
<feature type="region of interest" description="Disordered" evidence="10">
    <location>
        <begin position="79"/>
        <end position="159"/>
    </location>
</feature>
<keyword evidence="6 9" id="KW-1133">Transmembrane helix</keyword>
<evidence type="ECO:0000256" key="4">
    <source>
        <dbReference type="ARBA" id="ARBA00022692"/>
    </source>
</evidence>
<dbReference type="PANTHER" id="PTHR33162">
    <property type="entry name" value="SEC-INDEPENDENT PROTEIN TRANSLOCASE PROTEIN TATA, CHLOROPLASTIC"/>
    <property type="match status" value="1"/>
</dbReference>
<feature type="compositionally biased region" description="Basic and acidic residues" evidence="10">
    <location>
        <begin position="92"/>
        <end position="118"/>
    </location>
</feature>